<proteinExistence type="predicted"/>
<dbReference type="EMBL" id="CP002382">
    <property type="protein sequence ID" value="AEP08628.1"/>
    <property type="molecule type" value="Genomic_DNA"/>
</dbReference>
<dbReference type="HOGENOM" id="CLU_3312666_0_0_5"/>
<sequence>MYFSYNRPVIHHRPQTPPLSVKIYRSLPLLYVIVLFWIN</sequence>
<dbReference type="AlphaFoldDB" id="G2KQ86"/>
<dbReference type="Proteomes" id="UP000009286">
    <property type="component" value="Chromosome"/>
</dbReference>
<keyword evidence="1" id="KW-1133">Transmembrane helix</keyword>
<evidence type="ECO:0000313" key="2">
    <source>
        <dbReference type="EMBL" id="AEP08628.1"/>
    </source>
</evidence>
<keyword evidence="1" id="KW-0472">Membrane</keyword>
<dbReference type="KEGG" id="mai:MICA_283"/>
<evidence type="ECO:0000256" key="1">
    <source>
        <dbReference type="SAM" id="Phobius"/>
    </source>
</evidence>
<feature type="transmembrane region" description="Helical" evidence="1">
    <location>
        <begin position="21"/>
        <end position="38"/>
    </location>
</feature>
<protein>
    <submittedName>
        <fullName evidence="2">Uncharacterized protein</fullName>
    </submittedName>
</protein>
<name>G2KQ86_MICAA</name>
<keyword evidence="1" id="KW-0812">Transmembrane</keyword>
<organism evidence="2 3">
    <name type="scientific">Micavibrio aeruginosavorus (strain ARL-13)</name>
    <dbReference type="NCBI Taxonomy" id="856793"/>
    <lineage>
        <taxon>Bacteria</taxon>
        <taxon>Pseudomonadati</taxon>
        <taxon>Bdellovibrionota</taxon>
        <taxon>Bdellovibrionia</taxon>
        <taxon>Bdellovibrionales</taxon>
        <taxon>Pseudobdellovibrionaceae</taxon>
        <taxon>Micavibrio</taxon>
    </lineage>
</organism>
<gene>
    <name evidence="2" type="ordered locus">MICA_283</name>
</gene>
<accession>G2KQ86</accession>
<reference evidence="2 3" key="1">
    <citation type="journal article" date="2011" name="BMC Genomics">
        <title>Genomic insights into an obligate epibiotic bacterial predator: Micavibrio aeruginosavorus ARL-13.</title>
        <authorList>
            <person name="Wang Z."/>
            <person name="Kadouri D."/>
            <person name="Wu M."/>
        </authorList>
    </citation>
    <scope>NUCLEOTIDE SEQUENCE [LARGE SCALE GENOMIC DNA]</scope>
    <source>
        <strain evidence="2 3">ARL-13</strain>
    </source>
</reference>
<evidence type="ECO:0000313" key="3">
    <source>
        <dbReference type="Proteomes" id="UP000009286"/>
    </source>
</evidence>
<keyword evidence="3" id="KW-1185">Reference proteome</keyword>
<dbReference type="STRING" id="856793.MICA_283"/>